<evidence type="ECO:0000256" key="15">
    <source>
        <dbReference type="ARBA" id="ARBA00023180"/>
    </source>
</evidence>
<dbReference type="PROSITE" id="PS50234">
    <property type="entry name" value="VWFA"/>
    <property type="match status" value="1"/>
</dbReference>
<keyword evidence="11" id="KW-0378">Hydrolase</keyword>
<dbReference type="PRINTS" id="PR00722">
    <property type="entry name" value="CHYMOTRYPSIN"/>
</dbReference>
<dbReference type="Gene3D" id="3.40.50.410">
    <property type="entry name" value="von Willebrand factor, type A domain"/>
    <property type="match status" value="1"/>
</dbReference>
<comment type="caution">
    <text evidence="18">Lacks conserved residue(s) required for the propagation of feature annotation.</text>
</comment>
<protein>
    <recommendedName>
        <fullName evidence="16">C3/C5 convertase</fullName>
    </recommendedName>
</protein>
<dbReference type="InterPro" id="IPR002035">
    <property type="entry name" value="VWF_A"/>
</dbReference>
<keyword evidence="10" id="KW-0677">Repeat</keyword>
<evidence type="ECO:0000256" key="16">
    <source>
        <dbReference type="ARBA" id="ARBA00029636"/>
    </source>
</evidence>
<keyword evidence="23" id="KW-1185">Reference proteome</keyword>
<evidence type="ECO:0000256" key="4">
    <source>
        <dbReference type="ARBA" id="ARBA00004613"/>
    </source>
</evidence>
<keyword evidence="7 18" id="KW-0768">Sushi</keyword>
<dbReference type="Pfam" id="PF00092">
    <property type="entry name" value="VWA"/>
    <property type="match status" value="1"/>
</dbReference>
<comment type="subcellular location">
    <subcellularLocation>
        <location evidence="3">Cell surface</location>
    </subcellularLocation>
    <subcellularLocation>
        <location evidence="4">Secreted</location>
    </subcellularLocation>
</comment>
<evidence type="ECO:0000256" key="6">
    <source>
        <dbReference type="ARBA" id="ARBA00022588"/>
    </source>
</evidence>
<dbReference type="PANTHER" id="PTHR46393">
    <property type="entry name" value="SUSHI DOMAIN-CONTAINING PROTEIN"/>
    <property type="match status" value="1"/>
</dbReference>
<keyword evidence="12" id="KW-0720">Serine protease</keyword>
<dbReference type="PIRSF" id="PIRSF001154">
    <property type="entry name" value="Compl_C2_B"/>
    <property type="match status" value="1"/>
</dbReference>
<dbReference type="PROSITE" id="PS50240">
    <property type="entry name" value="TRYPSIN_DOM"/>
    <property type="match status" value="1"/>
</dbReference>
<dbReference type="Pfam" id="PF00084">
    <property type="entry name" value="Sushi"/>
    <property type="match status" value="3"/>
</dbReference>
<evidence type="ECO:0000256" key="18">
    <source>
        <dbReference type="PROSITE-ProRule" id="PRU00302"/>
    </source>
</evidence>
<dbReference type="RefSeq" id="XP_028277942.1">
    <property type="nucleotide sequence ID" value="XM_028422141.1"/>
</dbReference>
<feature type="disulfide bond" evidence="18">
    <location>
        <begin position="179"/>
        <end position="206"/>
    </location>
</feature>
<feature type="active site" description="Charge relay system" evidence="17">
    <location>
        <position position="569"/>
    </location>
</feature>
<feature type="domain" description="Peptidase S1" evidence="21">
    <location>
        <begin position="464"/>
        <end position="752"/>
    </location>
</feature>
<evidence type="ECO:0000256" key="12">
    <source>
        <dbReference type="ARBA" id="ARBA00022825"/>
    </source>
</evidence>
<accession>A0A6P7JM12</accession>
<evidence type="ECO:0000313" key="23">
    <source>
        <dbReference type="Proteomes" id="UP000515145"/>
    </source>
</evidence>
<sequence>MGILVHQSWIAVLSCVLLMGGEVWCDCSGQNLDIEGGHFTLSKQFERGSKLTYHCPDGFYPHPKMERTCQLNGRWKPAPNGPQKCKLVECPDPNVLEYGIVSPFQEKYFVGNETTYECYSGYNMRGSTKRICLENGKWSGFTPICSNDIHDNCADPGIPAGALRTGNIFGIDDKVTYSCNGNLFLVGSKERVCQENGQWSGQEPACYFTYTYDTPREASGAFSGGIRDTLTILKPINDTQYGKSLRILKNGTMNIYIAVDISESIKEKEFDTAKDTVTKLLQKISSFTVNPNYEIIFFSSEIFEVANILDFLDKTTNYSTVIENLKTFKRIGKESGTDLNLALKTILERMQYMKDGNFTHRVHTFADYRHVIILFTDGVYNMGGSPLPTVEMIKNMVYMNAATEAKDPPRDEYLDIYVFAIGTAPFDEELQPLTVGVGGKHYYRLKDISNLGATFDEMINQDDVVGLCGLHKETNEPTLNNRIVKRYMYPWLIFIIIKDSKCMGSLVNSKFILTAAHCIPFGTFPENITVETELTEEKIKHNITNFYIHPDYNLSAKRDIGVKEFYDYDVALIQMEEELPISTSLRPICIPCTKETRDALKLDVKSTCADQEKALFKDHQERLSFLTKTTNIVDKADVHAKLGDNRPDCIKHALEAESMPNNIKVQDVVTENFLCTGGKSPHRDDIACKGDSGGALFKMYQHRMIQVGVVSWGTKDLCKSRKLPNPVESLENTRDFHINLFRVLNFLKSILGNDNQTDYAPMTFLE</sequence>
<evidence type="ECO:0000256" key="11">
    <source>
        <dbReference type="ARBA" id="ARBA00022801"/>
    </source>
</evidence>
<proteinExistence type="predicted"/>
<feature type="domain" description="Sushi" evidence="22">
    <location>
        <begin position="151"/>
        <end position="208"/>
    </location>
</feature>
<dbReference type="FunFam" id="2.10.70.10:FF:000019">
    <property type="entry name" value="Complement factor b,-like"/>
    <property type="match status" value="1"/>
</dbReference>
<dbReference type="SUPFAM" id="SSF50494">
    <property type="entry name" value="Trypsin-like serine proteases"/>
    <property type="match status" value="1"/>
</dbReference>
<evidence type="ECO:0000256" key="5">
    <source>
        <dbReference type="ARBA" id="ARBA00022525"/>
    </source>
</evidence>
<dbReference type="GeneID" id="114446496"/>
<dbReference type="GO" id="GO:0009617">
    <property type="term" value="P:response to bacterium"/>
    <property type="evidence" value="ECO:0007669"/>
    <property type="project" value="TreeGrafter"/>
</dbReference>
<evidence type="ECO:0000313" key="24">
    <source>
        <dbReference type="RefSeq" id="XP_028277942.1"/>
    </source>
</evidence>
<evidence type="ECO:0000256" key="19">
    <source>
        <dbReference type="SAM" id="SignalP"/>
    </source>
</evidence>
<dbReference type="CDD" id="cd00190">
    <property type="entry name" value="Tryp_SPc"/>
    <property type="match status" value="1"/>
</dbReference>
<dbReference type="SMART" id="SM00327">
    <property type="entry name" value="VWA"/>
    <property type="match status" value="1"/>
</dbReference>
<feature type="signal peptide" evidence="19">
    <location>
        <begin position="1"/>
        <end position="25"/>
    </location>
</feature>
<evidence type="ECO:0000256" key="3">
    <source>
        <dbReference type="ARBA" id="ARBA00004241"/>
    </source>
</evidence>
<dbReference type="InterPro" id="IPR009003">
    <property type="entry name" value="Peptidase_S1_PA"/>
</dbReference>
<dbReference type="Proteomes" id="UP000515145">
    <property type="component" value="Chromosome 14"/>
</dbReference>
<dbReference type="Gene3D" id="2.10.70.10">
    <property type="entry name" value="Complement Module, domain 1"/>
    <property type="match status" value="3"/>
</dbReference>
<dbReference type="SUPFAM" id="SSF57535">
    <property type="entry name" value="Complement control module/SCR domain"/>
    <property type="match status" value="3"/>
</dbReference>
<dbReference type="CDD" id="cd00033">
    <property type="entry name" value="CCP"/>
    <property type="match status" value="3"/>
</dbReference>
<feature type="disulfide bond" evidence="18">
    <location>
        <begin position="118"/>
        <end position="145"/>
    </location>
</feature>
<dbReference type="InParanoid" id="A0A6P7JM12"/>
<evidence type="ECO:0000256" key="7">
    <source>
        <dbReference type="ARBA" id="ARBA00022659"/>
    </source>
</evidence>
<dbReference type="SMART" id="SM00020">
    <property type="entry name" value="Tryp_SPc"/>
    <property type="match status" value="1"/>
</dbReference>
<evidence type="ECO:0000256" key="8">
    <source>
        <dbReference type="ARBA" id="ARBA00022670"/>
    </source>
</evidence>
<feature type="domain" description="Sushi" evidence="22">
    <location>
        <begin position="25"/>
        <end position="87"/>
    </location>
</feature>
<feature type="domain" description="VWFA" evidence="20">
    <location>
        <begin position="254"/>
        <end position="458"/>
    </location>
</feature>
<keyword evidence="6" id="KW-0399">Innate immunity</keyword>
<dbReference type="InterPro" id="IPR011360">
    <property type="entry name" value="Compl_C2_B"/>
</dbReference>
<feature type="active site" description="Charge relay system" evidence="17">
    <location>
        <position position="517"/>
    </location>
</feature>
<evidence type="ECO:0000256" key="9">
    <source>
        <dbReference type="ARBA" id="ARBA00022729"/>
    </source>
</evidence>
<dbReference type="OrthoDB" id="6127264at2759"/>
<dbReference type="InterPro" id="IPR036465">
    <property type="entry name" value="vWFA_dom_sf"/>
</dbReference>
<keyword evidence="14 18" id="KW-1015">Disulfide bond</keyword>
<reference evidence="24" key="1">
    <citation type="submission" date="2025-08" db="UniProtKB">
        <authorList>
            <consortium name="RefSeq"/>
        </authorList>
    </citation>
    <scope>IDENTIFICATION</scope>
</reference>
<dbReference type="InterPro" id="IPR000436">
    <property type="entry name" value="Sushi_SCR_CCP_dom"/>
</dbReference>
<keyword evidence="13" id="KW-0391">Immunity</keyword>
<dbReference type="GO" id="GO:0070062">
    <property type="term" value="C:extracellular exosome"/>
    <property type="evidence" value="ECO:0007669"/>
    <property type="project" value="TreeGrafter"/>
</dbReference>
<evidence type="ECO:0000259" key="20">
    <source>
        <dbReference type="PROSITE" id="PS50234"/>
    </source>
</evidence>
<dbReference type="SMART" id="SM00032">
    <property type="entry name" value="CCP"/>
    <property type="match status" value="3"/>
</dbReference>
<keyword evidence="8" id="KW-0645">Protease</keyword>
<evidence type="ECO:0000256" key="2">
    <source>
        <dbReference type="ARBA" id="ARBA00001946"/>
    </source>
</evidence>
<evidence type="ECO:0000256" key="13">
    <source>
        <dbReference type="ARBA" id="ARBA00022859"/>
    </source>
</evidence>
<dbReference type="Pfam" id="PF00089">
    <property type="entry name" value="Trypsin"/>
    <property type="match status" value="1"/>
</dbReference>
<dbReference type="FunCoup" id="A0A6P7JM12">
    <property type="interactions" value="713"/>
</dbReference>
<dbReference type="GO" id="GO:0004252">
    <property type="term" value="F:serine-type endopeptidase activity"/>
    <property type="evidence" value="ECO:0007669"/>
    <property type="project" value="InterPro"/>
</dbReference>
<evidence type="ECO:0000256" key="1">
    <source>
        <dbReference type="ARBA" id="ARBA00001936"/>
    </source>
</evidence>
<dbReference type="Gene3D" id="2.40.10.10">
    <property type="entry name" value="Trypsin-like serine proteases"/>
    <property type="match status" value="2"/>
</dbReference>
<evidence type="ECO:0000256" key="10">
    <source>
        <dbReference type="ARBA" id="ARBA00022737"/>
    </source>
</evidence>
<dbReference type="InterPro" id="IPR001314">
    <property type="entry name" value="Peptidase_S1A"/>
</dbReference>
<dbReference type="InterPro" id="IPR035976">
    <property type="entry name" value="Sushi/SCR/CCP_sf"/>
</dbReference>
<dbReference type="PROSITE" id="PS00134">
    <property type="entry name" value="TRYPSIN_HIS"/>
    <property type="match status" value="1"/>
</dbReference>
<evidence type="ECO:0000256" key="17">
    <source>
        <dbReference type="PIRSR" id="PIRSR001154-1"/>
    </source>
</evidence>
<dbReference type="GO" id="GO:0006508">
    <property type="term" value="P:proteolysis"/>
    <property type="evidence" value="ECO:0007669"/>
    <property type="project" value="UniProtKB-KW"/>
</dbReference>
<dbReference type="InterPro" id="IPR001254">
    <property type="entry name" value="Trypsin_dom"/>
</dbReference>
<dbReference type="GO" id="GO:0045087">
    <property type="term" value="P:innate immune response"/>
    <property type="evidence" value="ECO:0007669"/>
    <property type="project" value="UniProtKB-KW"/>
</dbReference>
<organism evidence="23 24">
    <name type="scientific">Parambassis ranga</name>
    <name type="common">Indian glassy fish</name>
    <dbReference type="NCBI Taxonomy" id="210632"/>
    <lineage>
        <taxon>Eukaryota</taxon>
        <taxon>Metazoa</taxon>
        <taxon>Chordata</taxon>
        <taxon>Craniata</taxon>
        <taxon>Vertebrata</taxon>
        <taxon>Euteleostomi</taxon>
        <taxon>Actinopterygii</taxon>
        <taxon>Neopterygii</taxon>
        <taxon>Teleostei</taxon>
        <taxon>Neoteleostei</taxon>
        <taxon>Acanthomorphata</taxon>
        <taxon>Ovalentaria</taxon>
        <taxon>Ambassidae</taxon>
        <taxon>Parambassis</taxon>
    </lineage>
</organism>
<dbReference type="GO" id="GO:0006956">
    <property type="term" value="P:complement activation"/>
    <property type="evidence" value="ECO:0007669"/>
    <property type="project" value="InterPro"/>
</dbReference>
<feature type="active site" description="Charge relay system" evidence="17">
    <location>
        <position position="692"/>
    </location>
</feature>
<feature type="domain" description="Sushi" evidence="22">
    <location>
        <begin position="88"/>
        <end position="147"/>
    </location>
</feature>
<dbReference type="PROSITE" id="PS50923">
    <property type="entry name" value="SUSHI"/>
    <property type="match status" value="3"/>
</dbReference>
<dbReference type="PANTHER" id="PTHR46393:SF6">
    <property type="entry name" value="COMPLEMENT C2-RELATED"/>
    <property type="match status" value="1"/>
</dbReference>
<keyword evidence="5" id="KW-0964">Secreted</keyword>
<dbReference type="GO" id="GO:0009986">
    <property type="term" value="C:cell surface"/>
    <property type="evidence" value="ECO:0007669"/>
    <property type="project" value="UniProtKB-SubCell"/>
</dbReference>
<dbReference type="InterPro" id="IPR018114">
    <property type="entry name" value="TRYPSIN_HIS"/>
</dbReference>
<comment type="cofactor">
    <cofactor evidence="1">
        <name>Mn(2+)</name>
        <dbReference type="ChEBI" id="CHEBI:29035"/>
    </cofactor>
</comment>
<name>A0A6P7JM12_9TELE</name>
<comment type="cofactor">
    <cofactor evidence="2">
        <name>Mg(2+)</name>
        <dbReference type="ChEBI" id="CHEBI:18420"/>
    </cofactor>
</comment>
<dbReference type="SUPFAM" id="SSF53300">
    <property type="entry name" value="vWA-like"/>
    <property type="match status" value="1"/>
</dbReference>
<evidence type="ECO:0000256" key="14">
    <source>
        <dbReference type="ARBA" id="ARBA00023157"/>
    </source>
</evidence>
<feature type="chain" id="PRO_5027740080" description="C3/C5 convertase" evidence="19">
    <location>
        <begin position="26"/>
        <end position="766"/>
    </location>
</feature>
<keyword evidence="9 19" id="KW-0732">Signal</keyword>
<keyword evidence="15" id="KW-0325">Glycoprotein</keyword>
<evidence type="ECO:0000259" key="22">
    <source>
        <dbReference type="PROSITE" id="PS50923"/>
    </source>
</evidence>
<dbReference type="AlphaFoldDB" id="A0A6P7JM12"/>
<evidence type="ECO:0000259" key="21">
    <source>
        <dbReference type="PROSITE" id="PS50240"/>
    </source>
</evidence>
<dbReference type="InterPro" id="IPR043504">
    <property type="entry name" value="Peptidase_S1_PA_chymotrypsin"/>
</dbReference>
<gene>
    <name evidence="24" type="primary">LOC114446496</name>
</gene>